<evidence type="ECO:0000256" key="7">
    <source>
        <dbReference type="SAM" id="Phobius"/>
    </source>
</evidence>
<sequence length="697" mass="78209">MKTITDYILQYNNPFIGQLGVILGLTVGLIAILVLYVTWWPSPRPTQARRADRFRPEKVPANLDTIVIGSGSGGSTCANLLAQSGQRVLVLEQHSVTGGCTHSFREAGCEYDTGLHYVSKAMSDRSTRPGAIMDFMSHGKQLWTPFSEQLPYDEIVFPKDDNVKDGAPNEWSYKFLDGADMTVASLMECVDPRDEELRERVKRYFEICHDVHDGFVALGILRLLPKWMSFLVRDKVNRLYKYGAMTVRDVQHAILKLGYTPEQLLRNCPKSPEGTEDDPSVRRMKAVLTHPIGDYAVQPRKATWAAHGVTATHYMTGGAYSVGATQNISTRLTSTCRAYGGEALIDATVRSIIIKNGRAVGVRVSNTDELEEAVDQSNVPVYEIFANNIVCATSVYNLYNKFLPQDLPTVRKFHDPSKSSIRQSNGHVFLFCKIRGDPDEIQLPKNNVWYFNGYDLDSAFDNYFKDPTGVRPPTVYIGFPCTKDTTWKKRFPGISNAILISDGLYEWFEKWADKPVRNRGEDYLEFKDKLTSHLLDILQEYVPQVKGRIEHYHLGTRECNNNFQLVLHWLLQRLASQIFFSSTTPALSEITFLASYKAGSYGTQCTPEMFRPINRNWTTTPFTEIPGLYLAGSDAFLPSVTGAMYGGCIGACAVLGKVGSLRLGSAILFHLAANLRQDNPKLTKAESFILAIKKFLE</sequence>
<dbReference type="EMBL" id="JALLBG020000147">
    <property type="protein sequence ID" value="KAL3761795.1"/>
    <property type="molecule type" value="Genomic_DNA"/>
</dbReference>
<dbReference type="Gene3D" id="3.50.50.60">
    <property type="entry name" value="FAD/NAD(P)-binding domain"/>
    <property type="match status" value="2"/>
</dbReference>
<proteinExistence type="inferred from homology"/>
<name>A0ABD3MCH3_9STRA</name>
<comment type="caution">
    <text evidence="8">The sequence shown here is derived from an EMBL/GenBank/DDBJ whole genome shotgun (WGS) entry which is preliminary data.</text>
</comment>
<dbReference type="AlphaFoldDB" id="A0ABD3MCH3"/>
<keyword evidence="7" id="KW-1133">Transmembrane helix</keyword>
<keyword evidence="6" id="KW-0520">NAD</keyword>
<gene>
    <name evidence="8" type="ORF">ACHAWU_001311</name>
</gene>
<dbReference type="PANTHER" id="PTHR46091:SF3">
    <property type="entry name" value="AMINE OXIDASE DOMAIN-CONTAINING PROTEIN"/>
    <property type="match status" value="1"/>
</dbReference>
<evidence type="ECO:0000256" key="3">
    <source>
        <dbReference type="ARBA" id="ARBA00022729"/>
    </source>
</evidence>
<evidence type="ECO:0000256" key="1">
    <source>
        <dbReference type="ARBA" id="ARBA00005855"/>
    </source>
</evidence>
<feature type="transmembrane region" description="Helical" evidence="7">
    <location>
        <begin position="15"/>
        <end position="40"/>
    </location>
</feature>
<evidence type="ECO:0000256" key="2">
    <source>
        <dbReference type="ARBA" id="ARBA00022630"/>
    </source>
</evidence>
<keyword evidence="5" id="KW-0521">NADP</keyword>
<organism evidence="8 9">
    <name type="scientific">Discostella pseudostelligera</name>
    <dbReference type="NCBI Taxonomy" id="259834"/>
    <lineage>
        <taxon>Eukaryota</taxon>
        <taxon>Sar</taxon>
        <taxon>Stramenopiles</taxon>
        <taxon>Ochrophyta</taxon>
        <taxon>Bacillariophyta</taxon>
        <taxon>Coscinodiscophyceae</taxon>
        <taxon>Thalassiosirophycidae</taxon>
        <taxon>Stephanodiscales</taxon>
        <taxon>Stephanodiscaceae</taxon>
        <taxon>Discostella</taxon>
    </lineage>
</organism>
<dbReference type="PANTHER" id="PTHR46091">
    <property type="entry name" value="BLR7054 PROTEIN"/>
    <property type="match status" value="1"/>
</dbReference>
<dbReference type="InterPro" id="IPR052206">
    <property type="entry name" value="Retinol_saturase"/>
</dbReference>
<evidence type="ECO:0000313" key="9">
    <source>
        <dbReference type="Proteomes" id="UP001530293"/>
    </source>
</evidence>
<dbReference type="InterPro" id="IPR036188">
    <property type="entry name" value="FAD/NAD-bd_sf"/>
</dbReference>
<keyword evidence="3" id="KW-0732">Signal</keyword>
<evidence type="ECO:0000256" key="4">
    <source>
        <dbReference type="ARBA" id="ARBA00022827"/>
    </source>
</evidence>
<evidence type="ECO:0000256" key="5">
    <source>
        <dbReference type="ARBA" id="ARBA00022857"/>
    </source>
</evidence>
<keyword evidence="4" id="KW-0274">FAD</keyword>
<keyword evidence="7" id="KW-0472">Membrane</keyword>
<comment type="similarity">
    <text evidence="1">Belongs to the carotenoid/retinoid oxidoreductase family. CrtISO subfamily.</text>
</comment>
<dbReference type="Pfam" id="PF13450">
    <property type="entry name" value="NAD_binding_8"/>
    <property type="match status" value="1"/>
</dbReference>
<accession>A0ABD3MCH3</accession>
<keyword evidence="7" id="KW-0812">Transmembrane</keyword>
<protein>
    <submittedName>
        <fullName evidence="8">Uncharacterized protein</fullName>
    </submittedName>
</protein>
<dbReference type="Proteomes" id="UP001530293">
    <property type="component" value="Unassembled WGS sequence"/>
</dbReference>
<evidence type="ECO:0000313" key="8">
    <source>
        <dbReference type="EMBL" id="KAL3761795.1"/>
    </source>
</evidence>
<reference evidence="8 9" key="1">
    <citation type="submission" date="2024-10" db="EMBL/GenBank/DDBJ databases">
        <title>Updated reference genomes for cyclostephanoid diatoms.</title>
        <authorList>
            <person name="Roberts W.R."/>
            <person name="Alverson A.J."/>
        </authorList>
    </citation>
    <scope>NUCLEOTIDE SEQUENCE [LARGE SCALE GENOMIC DNA]</scope>
    <source>
        <strain evidence="8 9">AJA232-27</strain>
    </source>
</reference>
<dbReference type="SUPFAM" id="SSF51905">
    <property type="entry name" value="FAD/NAD(P)-binding domain"/>
    <property type="match status" value="1"/>
</dbReference>
<evidence type="ECO:0000256" key="6">
    <source>
        <dbReference type="ARBA" id="ARBA00023027"/>
    </source>
</evidence>
<keyword evidence="9" id="KW-1185">Reference proteome</keyword>
<keyword evidence="2" id="KW-0285">Flavoprotein</keyword>